<dbReference type="GO" id="GO:0016491">
    <property type="term" value="F:oxidoreductase activity"/>
    <property type="evidence" value="ECO:0007669"/>
    <property type="project" value="UniProtKB-KW"/>
</dbReference>
<reference evidence="9" key="1">
    <citation type="submission" date="2020-12" db="EMBL/GenBank/DDBJ databases">
        <title>Metabolic potential, ecology and presence of endohyphal bacteria is reflected in genomic diversity of Mucoromycotina.</title>
        <authorList>
            <person name="Muszewska A."/>
            <person name="Okrasinska A."/>
            <person name="Steczkiewicz K."/>
            <person name="Drgas O."/>
            <person name="Orlowska M."/>
            <person name="Perlinska-Lenart U."/>
            <person name="Aleksandrzak-Piekarczyk T."/>
            <person name="Szatraj K."/>
            <person name="Zielenkiewicz U."/>
            <person name="Pilsyk S."/>
            <person name="Malc E."/>
            <person name="Mieczkowski P."/>
            <person name="Kruszewska J.S."/>
            <person name="Biernat P."/>
            <person name="Pawlowska J."/>
        </authorList>
    </citation>
    <scope>NUCLEOTIDE SEQUENCE</scope>
    <source>
        <strain evidence="9">WA0000067209</strain>
    </source>
</reference>
<evidence type="ECO:0000256" key="1">
    <source>
        <dbReference type="ARBA" id="ARBA00004141"/>
    </source>
</evidence>
<dbReference type="Gene3D" id="3.40.50.80">
    <property type="entry name" value="Nucleotide-binding domain of ferredoxin-NADP reductase (FNR) module"/>
    <property type="match status" value="1"/>
</dbReference>
<dbReference type="GO" id="GO:0006811">
    <property type="term" value="P:monoatomic ion transport"/>
    <property type="evidence" value="ECO:0007669"/>
    <property type="project" value="UniProtKB-KW"/>
</dbReference>
<evidence type="ECO:0000256" key="7">
    <source>
        <dbReference type="SAM" id="Phobius"/>
    </source>
</evidence>
<dbReference type="AlphaFoldDB" id="A0A8H7Q1Q7"/>
<dbReference type="SFLD" id="SFLDS00052">
    <property type="entry name" value="Ferric_Reductase_Domain"/>
    <property type="match status" value="1"/>
</dbReference>
<dbReference type="CDD" id="cd06186">
    <property type="entry name" value="NOX_Duox_like_FAD_NADP"/>
    <property type="match status" value="1"/>
</dbReference>
<feature type="transmembrane region" description="Helical" evidence="7">
    <location>
        <begin position="90"/>
        <end position="108"/>
    </location>
</feature>
<dbReference type="InterPro" id="IPR013130">
    <property type="entry name" value="Fe3_Rdtase_TM_dom"/>
</dbReference>
<dbReference type="Proteomes" id="UP000654370">
    <property type="component" value="Unassembled WGS sequence"/>
</dbReference>
<organism evidence="9 10">
    <name type="scientific">Mortierella isabellina</name>
    <name type="common">Filamentous fungus</name>
    <name type="synonym">Umbelopsis isabellina</name>
    <dbReference type="NCBI Taxonomy" id="91625"/>
    <lineage>
        <taxon>Eukaryota</taxon>
        <taxon>Fungi</taxon>
        <taxon>Fungi incertae sedis</taxon>
        <taxon>Mucoromycota</taxon>
        <taxon>Mucoromycotina</taxon>
        <taxon>Umbelopsidomycetes</taxon>
        <taxon>Umbelopsidales</taxon>
        <taxon>Umbelopsidaceae</taxon>
        <taxon>Umbelopsis</taxon>
    </lineage>
</organism>
<feature type="transmembrane region" description="Helical" evidence="7">
    <location>
        <begin position="128"/>
        <end position="145"/>
    </location>
</feature>
<dbReference type="InterPro" id="IPR050369">
    <property type="entry name" value="RBOH/FRE"/>
</dbReference>
<keyword evidence="3 7" id="KW-1133">Transmembrane helix</keyword>
<protein>
    <recommendedName>
        <fullName evidence="8">Ferric oxidoreductase domain-containing protein</fullName>
    </recommendedName>
</protein>
<keyword evidence="10" id="KW-1185">Reference proteome</keyword>
<evidence type="ECO:0000259" key="8">
    <source>
        <dbReference type="Pfam" id="PF01794"/>
    </source>
</evidence>
<feature type="domain" description="Ferric oxidoreductase" evidence="8">
    <location>
        <begin position="129"/>
        <end position="245"/>
    </location>
</feature>
<accession>A0A8H7Q1Q7</accession>
<dbReference type="SFLD" id="SFLDG01168">
    <property type="entry name" value="Ferric_reductase_subgroup_(FRE"/>
    <property type="match status" value="1"/>
</dbReference>
<name>A0A8H7Q1Q7_MORIS</name>
<feature type="transmembrane region" description="Helical" evidence="7">
    <location>
        <begin position="231"/>
        <end position="248"/>
    </location>
</feature>
<comment type="subcellular location">
    <subcellularLocation>
        <location evidence="1">Membrane</location>
        <topology evidence="1">Multi-pass membrane protein</topology>
    </subcellularLocation>
</comment>
<keyword evidence="6 7" id="KW-0472">Membrane</keyword>
<feature type="transmembrane region" description="Helical" evidence="7">
    <location>
        <begin position="166"/>
        <end position="184"/>
    </location>
</feature>
<proteinExistence type="predicted"/>
<dbReference type="OrthoDB" id="167398at2759"/>
<evidence type="ECO:0000256" key="3">
    <source>
        <dbReference type="ARBA" id="ARBA00022989"/>
    </source>
</evidence>
<dbReference type="EMBL" id="JAEPQZ010000003">
    <property type="protein sequence ID" value="KAG2183748.1"/>
    <property type="molecule type" value="Genomic_DNA"/>
</dbReference>
<evidence type="ECO:0000256" key="5">
    <source>
        <dbReference type="ARBA" id="ARBA00023065"/>
    </source>
</evidence>
<keyword evidence="2 7" id="KW-0812">Transmembrane</keyword>
<comment type="caution">
    <text evidence="9">The sequence shown here is derived from an EMBL/GenBank/DDBJ whole genome shotgun (WGS) entry which is preliminary data.</text>
</comment>
<keyword evidence="5" id="KW-0406">Ion transport</keyword>
<keyword evidence="4" id="KW-0560">Oxidoreductase</keyword>
<evidence type="ECO:0000256" key="4">
    <source>
        <dbReference type="ARBA" id="ARBA00023002"/>
    </source>
</evidence>
<evidence type="ECO:0000256" key="6">
    <source>
        <dbReference type="ARBA" id="ARBA00023136"/>
    </source>
</evidence>
<dbReference type="SUPFAM" id="SSF52343">
    <property type="entry name" value="Ferredoxin reductase-like, C-terminal NADP-linked domain"/>
    <property type="match status" value="1"/>
</dbReference>
<dbReference type="GO" id="GO:0005886">
    <property type="term" value="C:plasma membrane"/>
    <property type="evidence" value="ECO:0007669"/>
    <property type="project" value="TreeGrafter"/>
</dbReference>
<keyword evidence="5" id="KW-0813">Transport</keyword>
<dbReference type="PANTHER" id="PTHR11972">
    <property type="entry name" value="NADPH OXIDASE"/>
    <property type="match status" value="1"/>
</dbReference>
<dbReference type="InterPro" id="IPR039261">
    <property type="entry name" value="FNR_nucleotide-bd"/>
</dbReference>
<sequence length="593" mass="67424">MVEDLVSNFRPTSNFHQASYTYALLMWAWFLIYCGYYQAGRIYTYVSRRKALKTGLPQPYRPGFLARALHKLEYTVHLPVQGDYMAVKHLLILSIIIVINALFILFAPFTYTSDGVVIPAVGQMDRRAAYVACANFSFVIVLGSRNTLLTKMSGLSFEQLIPFHRWLAKLGFAEMITHIVWRIMVAAQRYGTAQAALFVDIEQGTGTIATLGYLILYVTSLGYIRRNYFEVFYYSHIVGIVVSIAASMWHEVGIMFYFTPALFLYFVDRFMRSYNSWFQETKLVQLEAAGNTITRVVFEKAQARSTYRPGQYVFVAFSGSVNGFGSLKKWFKWANWHPMTISETYHYNHTDDQPILEKQLSTEMLEDEKKKEGSITSSSSSTAVHCELNEIGQRHVPRTENEKALLGSLHIKTLGNYTERLCELASTRSEQIKLRVDGPFGAPLDLADQQVFVAVSTGVGITPSLAFVKDLVDRRSLGLATVETHTIHFVWSVTNEDCSRKAKSAFLPLSFNVEIYITRENEPGCFDLLQKLSKDYQWTLDYKRLNAQDIALRISDLHPHACLHTCGSSEFTAAVKNAGVERGWSVHDEIFEF</sequence>
<feature type="transmembrane region" description="Helical" evidence="7">
    <location>
        <begin position="20"/>
        <end position="39"/>
    </location>
</feature>
<dbReference type="Pfam" id="PF01794">
    <property type="entry name" value="Ferric_reduct"/>
    <property type="match status" value="1"/>
</dbReference>
<evidence type="ECO:0000313" key="10">
    <source>
        <dbReference type="Proteomes" id="UP000654370"/>
    </source>
</evidence>
<gene>
    <name evidence="9" type="ORF">INT43_006759</name>
</gene>
<dbReference type="PANTHER" id="PTHR11972:SF69">
    <property type="entry name" value="FERRIC REDUCTION OXIDASE 6-RELATED"/>
    <property type="match status" value="1"/>
</dbReference>
<evidence type="ECO:0000256" key="2">
    <source>
        <dbReference type="ARBA" id="ARBA00022692"/>
    </source>
</evidence>
<evidence type="ECO:0000313" key="9">
    <source>
        <dbReference type="EMBL" id="KAG2183748.1"/>
    </source>
</evidence>
<feature type="transmembrane region" description="Helical" evidence="7">
    <location>
        <begin position="204"/>
        <end position="224"/>
    </location>
</feature>